<evidence type="ECO:0000256" key="3">
    <source>
        <dbReference type="ARBA" id="ARBA00023143"/>
    </source>
</evidence>
<evidence type="ECO:0000256" key="2">
    <source>
        <dbReference type="ARBA" id="ARBA00009677"/>
    </source>
</evidence>
<dbReference type="AlphaFoldDB" id="A0A1I6MSV0"/>
<sequence length="252" mass="25847">MDSGLYAAYSGLLARTQALDTAANNLANAGTNGFRAERESFRGVLAGSLANSGLNASQIGRAVNDFGVLGSAGLDMSQGQLTATGNPLDLAVDGPGFFAIQTPQGTRYTRDGAFERSPTGILQTRTGEPVLDTQGKPITVPTGTVLVGADGTVSVSTADSSAIAGQIGTFTFADPTALSAEGTNRFIPADGAIPLAATGTMHQGALEGANQDAVHGTMQMILVQRQAEMMQKAMTVFNNDFDKTAAEELGKV</sequence>
<dbReference type="PANTHER" id="PTHR30435:SF18">
    <property type="entry name" value="FLAGELLAR BASAL-BODY ROD PROTEIN FLGF"/>
    <property type="match status" value="1"/>
</dbReference>
<dbReference type="RefSeq" id="WP_089841171.1">
    <property type="nucleotide sequence ID" value="NZ_FOZL01000001.1"/>
</dbReference>
<dbReference type="InterPro" id="IPR012836">
    <property type="entry name" value="FlgF"/>
</dbReference>
<evidence type="ECO:0000259" key="6">
    <source>
        <dbReference type="Pfam" id="PF22692"/>
    </source>
</evidence>
<keyword evidence="3 4" id="KW-0975">Bacterial flagellum</keyword>
<reference evidence="7 8" key="1">
    <citation type="submission" date="2016-10" db="EMBL/GenBank/DDBJ databases">
        <authorList>
            <person name="de Groot N.N."/>
        </authorList>
    </citation>
    <scope>NUCLEOTIDE SEQUENCE [LARGE SCALE GENOMIC DNA]</scope>
    <source>
        <strain evidence="7 8">DSM 21001</strain>
    </source>
</reference>
<evidence type="ECO:0000313" key="8">
    <source>
        <dbReference type="Proteomes" id="UP000199024"/>
    </source>
</evidence>
<gene>
    <name evidence="7" type="ORF">SAMN05421771_3546</name>
</gene>
<comment type="subunit">
    <text evidence="4">The basal body constitutes a major portion of the flagellar organelle and consists of five rings (E,L,P,S, and M) mounted on a central rod. The rod consists of about 26 subunits of FlgG in the distal portion, and FlgB, FlgC and FlgF are thought to build up the proximal portion of the rod with about 6 subunits each.</text>
</comment>
<dbReference type="PANTHER" id="PTHR30435">
    <property type="entry name" value="FLAGELLAR PROTEIN"/>
    <property type="match status" value="1"/>
</dbReference>
<dbReference type="InterPro" id="IPR020013">
    <property type="entry name" value="Flagellar_FlgE/F/G"/>
</dbReference>
<dbReference type="OrthoDB" id="9804559at2"/>
<dbReference type="InterPro" id="IPR053967">
    <property type="entry name" value="LlgE_F_G-like_D1"/>
</dbReference>
<organism evidence="7 8">
    <name type="scientific">Granulicella pectinivorans</name>
    <dbReference type="NCBI Taxonomy" id="474950"/>
    <lineage>
        <taxon>Bacteria</taxon>
        <taxon>Pseudomonadati</taxon>
        <taxon>Acidobacteriota</taxon>
        <taxon>Terriglobia</taxon>
        <taxon>Terriglobales</taxon>
        <taxon>Acidobacteriaceae</taxon>
        <taxon>Granulicella</taxon>
    </lineage>
</organism>
<proteinExistence type="inferred from homology"/>
<dbReference type="Pfam" id="PF22692">
    <property type="entry name" value="LlgE_F_G_D1"/>
    <property type="match status" value="1"/>
</dbReference>
<keyword evidence="7" id="KW-0969">Cilium</keyword>
<dbReference type="Proteomes" id="UP000199024">
    <property type="component" value="Unassembled WGS sequence"/>
</dbReference>
<dbReference type="GO" id="GO:0071978">
    <property type="term" value="P:bacterial-type flagellum-dependent swarming motility"/>
    <property type="evidence" value="ECO:0007669"/>
    <property type="project" value="TreeGrafter"/>
</dbReference>
<dbReference type="GO" id="GO:0030694">
    <property type="term" value="C:bacterial-type flagellum basal body, rod"/>
    <property type="evidence" value="ECO:0007669"/>
    <property type="project" value="UniProtKB-UniRule"/>
</dbReference>
<dbReference type="STRING" id="474950.SAMN05421771_3546"/>
<accession>A0A1I6MSV0</accession>
<dbReference type="NCBIfam" id="TIGR02490">
    <property type="entry name" value="flgF"/>
    <property type="match status" value="1"/>
</dbReference>
<name>A0A1I6MSV0_9BACT</name>
<keyword evidence="7" id="KW-0966">Cell projection</keyword>
<feature type="domain" description="Flagellar hook protein FlgE/F/G-like D1" evidence="6">
    <location>
        <begin position="91"/>
        <end position="155"/>
    </location>
</feature>
<dbReference type="EMBL" id="FOZL01000001">
    <property type="protein sequence ID" value="SFS18724.1"/>
    <property type="molecule type" value="Genomic_DNA"/>
</dbReference>
<dbReference type="InterPro" id="IPR001444">
    <property type="entry name" value="Flag_bb_rod_N"/>
</dbReference>
<comment type="subcellular location">
    <subcellularLocation>
        <location evidence="1 4">Bacterial flagellum basal body</location>
    </subcellularLocation>
</comment>
<evidence type="ECO:0000259" key="5">
    <source>
        <dbReference type="Pfam" id="PF00460"/>
    </source>
</evidence>
<keyword evidence="7" id="KW-0282">Flagellum</keyword>
<evidence type="ECO:0000256" key="4">
    <source>
        <dbReference type="RuleBase" id="RU362116"/>
    </source>
</evidence>
<feature type="domain" description="Flagellar basal body rod protein N-terminal" evidence="5">
    <location>
        <begin position="5"/>
        <end position="35"/>
    </location>
</feature>
<dbReference type="Pfam" id="PF00460">
    <property type="entry name" value="Flg_bb_rod"/>
    <property type="match status" value="1"/>
</dbReference>
<evidence type="ECO:0000313" key="7">
    <source>
        <dbReference type="EMBL" id="SFS18724.1"/>
    </source>
</evidence>
<dbReference type="NCBIfam" id="TIGR03506">
    <property type="entry name" value="FlgEFG_subfam"/>
    <property type="match status" value="1"/>
</dbReference>
<dbReference type="SUPFAM" id="SSF117143">
    <property type="entry name" value="Flagellar hook protein flgE"/>
    <property type="match status" value="1"/>
</dbReference>
<protein>
    <recommendedName>
        <fullName evidence="4">Flagellar basal-body rod protein FlgF</fullName>
    </recommendedName>
</protein>
<evidence type="ECO:0000256" key="1">
    <source>
        <dbReference type="ARBA" id="ARBA00004117"/>
    </source>
</evidence>
<comment type="similarity">
    <text evidence="2 4">Belongs to the flagella basal body rod proteins family.</text>
</comment>
<dbReference type="InterPro" id="IPR037925">
    <property type="entry name" value="FlgE/F/G-like"/>
</dbReference>
<keyword evidence="8" id="KW-1185">Reference proteome</keyword>